<protein>
    <submittedName>
        <fullName evidence="1">Uncharacterized protein</fullName>
    </submittedName>
</protein>
<dbReference type="Gramene" id="PNW70978">
    <property type="protein sequence ID" value="PNW70978"/>
    <property type="gene ID" value="CHLRE_17g741272v5"/>
</dbReference>
<reference evidence="1 2" key="1">
    <citation type="journal article" date="2007" name="Science">
        <title>The Chlamydomonas genome reveals the evolution of key animal and plant functions.</title>
        <authorList>
            <person name="Merchant S.S."/>
            <person name="Prochnik S.E."/>
            <person name="Vallon O."/>
            <person name="Harris E.H."/>
            <person name="Karpowicz S.J."/>
            <person name="Witman G.B."/>
            <person name="Terry A."/>
            <person name="Salamov A."/>
            <person name="Fritz-Laylin L.K."/>
            <person name="Marechal-Drouard L."/>
            <person name="Marshall W.F."/>
            <person name="Qu L.H."/>
            <person name="Nelson D.R."/>
            <person name="Sanderfoot A.A."/>
            <person name="Spalding M.H."/>
            <person name="Kapitonov V.V."/>
            <person name="Ren Q."/>
            <person name="Ferris P."/>
            <person name="Lindquist E."/>
            <person name="Shapiro H."/>
            <person name="Lucas S.M."/>
            <person name="Grimwood J."/>
            <person name="Schmutz J."/>
            <person name="Cardol P."/>
            <person name="Cerutti H."/>
            <person name="Chanfreau G."/>
            <person name="Chen C.L."/>
            <person name="Cognat V."/>
            <person name="Croft M.T."/>
            <person name="Dent R."/>
            <person name="Dutcher S."/>
            <person name="Fernandez E."/>
            <person name="Fukuzawa H."/>
            <person name="Gonzalez-Ballester D."/>
            <person name="Gonzalez-Halphen D."/>
            <person name="Hallmann A."/>
            <person name="Hanikenne M."/>
            <person name="Hippler M."/>
            <person name="Inwood W."/>
            <person name="Jabbari K."/>
            <person name="Kalanon M."/>
            <person name="Kuras R."/>
            <person name="Lefebvre P.A."/>
            <person name="Lemaire S.D."/>
            <person name="Lobanov A.V."/>
            <person name="Lohr M."/>
            <person name="Manuell A."/>
            <person name="Meier I."/>
            <person name="Mets L."/>
            <person name="Mittag M."/>
            <person name="Mittelmeier T."/>
            <person name="Moroney J.V."/>
            <person name="Moseley J."/>
            <person name="Napoli C."/>
            <person name="Nedelcu A.M."/>
            <person name="Niyogi K."/>
            <person name="Novoselov S.V."/>
            <person name="Paulsen I.T."/>
            <person name="Pazour G."/>
            <person name="Purton S."/>
            <person name="Ral J.P."/>
            <person name="Riano-Pachon D.M."/>
            <person name="Riekhof W."/>
            <person name="Rymarquis L."/>
            <person name="Schroda M."/>
            <person name="Stern D."/>
            <person name="Umen J."/>
            <person name="Willows R."/>
            <person name="Wilson N."/>
            <person name="Zimmer S.L."/>
            <person name="Allmer J."/>
            <person name="Balk J."/>
            <person name="Bisova K."/>
            <person name="Chen C.J."/>
            <person name="Elias M."/>
            <person name="Gendler K."/>
            <person name="Hauser C."/>
            <person name="Lamb M.R."/>
            <person name="Ledford H."/>
            <person name="Long J.C."/>
            <person name="Minagawa J."/>
            <person name="Page M.D."/>
            <person name="Pan J."/>
            <person name="Pootakham W."/>
            <person name="Roje S."/>
            <person name="Rose A."/>
            <person name="Stahlberg E."/>
            <person name="Terauchi A.M."/>
            <person name="Yang P."/>
            <person name="Ball S."/>
            <person name="Bowler C."/>
            <person name="Dieckmann C.L."/>
            <person name="Gladyshev V.N."/>
            <person name="Green P."/>
            <person name="Jorgensen R."/>
            <person name="Mayfield S."/>
            <person name="Mueller-Roeber B."/>
            <person name="Rajamani S."/>
            <person name="Sayre R.T."/>
            <person name="Brokstein P."/>
            <person name="Dubchak I."/>
            <person name="Goodstein D."/>
            <person name="Hornick L."/>
            <person name="Huang Y.W."/>
            <person name="Jhaveri J."/>
            <person name="Luo Y."/>
            <person name="Martinez D."/>
            <person name="Ngau W.C."/>
            <person name="Otillar B."/>
            <person name="Poliakov A."/>
            <person name="Porter A."/>
            <person name="Szajkowski L."/>
            <person name="Werner G."/>
            <person name="Zhou K."/>
            <person name="Grigoriev I.V."/>
            <person name="Rokhsar D.S."/>
            <person name="Grossman A.R."/>
        </authorList>
    </citation>
    <scope>NUCLEOTIDE SEQUENCE [LARGE SCALE GENOMIC DNA]</scope>
    <source>
        <strain evidence="2">CC-503</strain>
    </source>
</reference>
<gene>
    <name evidence="1" type="ORF">CHLRE_17g741272v5</name>
</gene>
<evidence type="ECO:0000313" key="1">
    <source>
        <dbReference type="EMBL" id="PNW70978.1"/>
    </source>
</evidence>
<dbReference type="RefSeq" id="XP_042915109.1">
    <property type="nucleotide sequence ID" value="XM_043072650.1"/>
</dbReference>
<dbReference type="AlphaFoldDB" id="A0A2K3CRS1"/>
<sequence length="88" mass="9431">MFLAWAVQRYAVSTTDGTLSALSDWQRARGVPAAAAIRRDPMVRRLGVQIQLEAAGSVAAQPQMKAPVPDRAAGMARGLAGHHQRLLL</sequence>
<dbReference type="OrthoDB" id="536189at2759"/>
<dbReference type="InParanoid" id="A0A2K3CRS1"/>
<accession>A0A2K3CRS1</accession>
<dbReference type="Proteomes" id="UP000006906">
    <property type="component" value="Chromosome 17"/>
</dbReference>
<dbReference type="GeneID" id="66057174"/>
<keyword evidence="2" id="KW-1185">Reference proteome</keyword>
<dbReference type="KEGG" id="cre:CHLRE_17g741272v5"/>
<dbReference type="EMBL" id="CM008978">
    <property type="protein sequence ID" value="PNW70978.1"/>
    <property type="molecule type" value="Genomic_DNA"/>
</dbReference>
<proteinExistence type="predicted"/>
<organism evidence="1 2">
    <name type="scientific">Chlamydomonas reinhardtii</name>
    <name type="common">Chlamydomonas smithii</name>
    <dbReference type="NCBI Taxonomy" id="3055"/>
    <lineage>
        <taxon>Eukaryota</taxon>
        <taxon>Viridiplantae</taxon>
        <taxon>Chlorophyta</taxon>
        <taxon>core chlorophytes</taxon>
        <taxon>Chlorophyceae</taxon>
        <taxon>CS clade</taxon>
        <taxon>Chlamydomonadales</taxon>
        <taxon>Chlamydomonadaceae</taxon>
        <taxon>Chlamydomonas</taxon>
    </lineage>
</organism>
<evidence type="ECO:0000313" key="2">
    <source>
        <dbReference type="Proteomes" id="UP000006906"/>
    </source>
</evidence>
<name>A0A2K3CRS1_CHLRE</name>